<dbReference type="Proteomes" id="UP000236884">
    <property type="component" value="Chromosome"/>
</dbReference>
<dbReference type="AlphaFoldDB" id="A0A0S3PS33"/>
<gene>
    <name evidence="2" type="primary">iolI_1</name>
    <name evidence="2" type="ORF">GJW-30_1_01280</name>
</gene>
<keyword evidence="2" id="KW-0413">Isomerase</keyword>
<proteinExistence type="predicted"/>
<dbReference type="InterPro" id="IPR036237">
    <property type="entry name" value="Xyl_isomerase-like_sf"/>
</dbReference>
<dbReference type="RefSeq" id="WP_096353147.1">
    <property type="nucleotide sequence ID" value="NZ_AP014946.1"/>
</dbReference>
<dbReference type="PANTHER" id="PTHR12110:SF48">
    <property type="entry name" value="BLL3656 PROTEIN"/>
    <property type="match status" value="1"/>
</dbReference>
<protein>
    <submittedName>
        <fullName evidence="2">Inosose isomerase</fullName>
        <ecNumber evidence="2">5.3.99.-</ecNumber>
    </submittedName>
</protein>
<organism evidence="2 3">
    <name type="scientific">Variibacter gotjawalensis</name>
    <dbReference type="NCBI Taxonomy" id="1333996"/>
    <lineage>
        <taxon>Bacteria</taxon>
        <taxon>Pseudomonadati</taxon>
        <taxon>Pseudomonadota</taxon>
        <taxon>Alphaproteobacteria</taxon>
        <taxon>Hyphomicrobiales</taxon>
        <taxon>Nitrobacteraceae</taxon>
        <taxon>Variibacter</taxon>
    </lineage>
</organism>
<dbReference type="EMBL" id="AP014946">
    <property type="protein sequence ID" value="BAT58753.1"/>
    <property type="molecule type" value="Genomic_DNA"/>
</dbReference>
<dbReference type="Gene3D" id="3.20.20.150">
    <property type="entry name" value="Divalent-metal-dependent TIM barrel enzymes"/>
    <property type="match status" value="1"/>
</dbReference>
<accession>A0A0S3PS33</accession>
<feature type="domain" description="Xylose isomerase-like TIM barrel" evidence="1">
    <location>
        <begin position="22"/>
        <end position="268"/>
    </location>
</feature>
<dbReference type="InterPro" id="IPR050312">
    <property type="entry name" value="IolE/XylAMocC-like"/>
</dbReference>
<dbReference type="OrthoDB" id="9780241at2"/>
<dbReference type="EC" id="5.3.99.-" evidence="2"/>
<dbReference type="PANTHER" id="PTHR12110">
    <property type="entry name" value="HYDROXYPYRUVATE ISOMERASE"/>
    <property type="match status" value="1"/>
</dbReference>
<sequence>MQFAGIALHTWTIDTTPLRHALAAARDAGADAVEIRNADFVRCRERGMSDTEIAGMIREAGLPVSAVGVEYGWLFAQGDELRRLFDVFRRQCDNAVALGCGLVMSGVGPHDGPLIDGVSNMRTAGEIAGQCGLRLTFEFMAQHPSINHAEIARELIARARCPNVGLLLDTYHLHHSGRPGGAIDDIPGDEIFYVQFSDVPRDVAVGAVGAVGLTDRLAPGLGAVQWREFVAALKASGYRGYLSYEAPNPIHWDDDATLVAKRGIDAMRTFIAETARI</sequence>
<dbReference type="KEGG" id="vgo:GJW-30_1_01280"/>
<dbReference type="SUPFAM" id="SSF51658">
    <property type="entry name" value="Xylose isomerase-like"/>
    <property type="match status" value="1"/>
</dbReference>
<dbReference type="Pfam" id="PF01261">
    <property type="entry name" value="AP_endonuc_2"/>
    <property type="match status" value="1"/>
</dbReference>
<evidence type="ECO:0000313" key="2">
    <source>
        <dbReference type="EMBL" id="BAT58753.1"/>
    </source>
</evidence>
<dbReference type="GO" id="GO:0016853">
    <property type="term" value="F:isomerase activity"/>
    <property type="evidence" value="ECO:0007669"/>
    <property type="project" value="UniProtKB-KW"/>
</dbReference>
<keyword evidence="3" id="KW-1185">Reference proteome</keyword>
<evidence type="ECO:0000259" key="1">
    <source>
        <dbReference type="Pfam" id="PF01261"/>
    </source>
</evidence>
<dbReference type="InterPro" id="IPR013022">
    <property type="entry name" value="Xyl_isomerase-like_TIM-brl"/>
</dbReference>
<evidence type="ECO:0000313" key="3">
    <source>
        <dbReference type="Proteomes" id="UP000236884"/>
    </source>
</evidence>
<name>A0A0S3PS33_9BRAD</name>
<reference evidence="2 3" key="1">
    <citation type="submission" date="2015-08" db="EMBL/GenBank/DDBJ databases">
        <title>Investigation of the bacterial diversity of lava forest soil.</title>
        <authorList>
            <person name="Lee J.S."/>
        </authorList>
    </citation>
    <scope>NUCLEOTIDE SEQUENCE [LARGE SCALE GENOMIC DNA]</scope>
    <source>
        <strain evidence="2 3">GJW-30</strain>
    </source>
</reference>